<keyword evidence="1" id="KW-0732">Signal</keyword>
<name>A0AAD5A357_SILAS</name>
<accession>A0AAD5A357</accession>
<comment type="caution">
    <text evidence="2">The sequence shown here is derived from an EMBL/GenBank/DDBJ whole genome shotgun (WGS) entry which is preliminary data.</text>
</comment>
<feature type="signal peptide" evidence="1">
    <location>
        <begin position="1"/>
        <end position="17"/>
    </location>
</feature>
<dbReference type="EMBL" id="MU582332">
    <property type="protein sequence ID" value="KAI5608460.1"/>
    <property type="molecule type" value="Genomic_DNA"/>
</dbReference>
<keyword evidence="3" id="KW-1185">Reference proteome</keyword>
<proteinExistence type="predicted"/>
<protein>
    <submittedName>
        <fullName evidence="2">Uncharacterized protein</fullName>
    </submittedName>
</protein>
<organism evidence="2 3">
    <name type="scientific">Silurus asotus</name>
    <name type="common">Amur catfish</name>
    <name type="synonym">Parasilurus asotus</name>
    <dbReference type="NCBI Taxonomy" id="30991"/>
    <lineage>
        <taxon>Eukaryota</taxon>
        <taxon>Metazoa</taxon>
        <taxon>Chordata</taxon>
        <taxon>Craniata</taxon>
        <taxon>Vertebrata</taxon>
        <taxon>Euteleostomi</taxon>
        <taxon>Actinopterygii</taxon>
        <taxon>Neopterygii</taxon>
        <taxon>Teleostei</taxon>
        <taxon>Ostariophysi</taxon>
        <taxon>Siluriformes</taxon>
        <taxon>Siluridae</taxon>
        <taxon>Silurus</taxon>
    </lineage>
</organism>
<evidence type="ECO:0000256" key="1">
    <source>
        <dbReference type="SAM" id="SignalP"/>
    </source>
</evidence>
<dbReference type="AlphaFoldDB" id="A0AAD5A357"/>
<evidence type="ECO:0000313" key="3">
    <source>
        <dbReference type="Proteomes" id="UP001205998"/>
    </source>
</evidence>
<feature type="chain" id="PRO_5042063881" evidence="1">
    <location>
        <begin position="18"/>
        <end position="76"/>
    </location>
</feature>
<dbReference type="Proteomes" id="UP001205998">
    <property type="component" value="Unassembled WGS sequence"/>
</dbReference>
<evidence type="ECO:0000313" key="2">
    <source>
        <dbReference type="EMBL" id="KAI5608460.1"/>
    </source>
</evidence>
<sequence length="76" mass="8282">MMKCLYLLSVVFHVAAGGRLLENVNVEGHQDCKGKQEDQTVPDVTYSTVSHVNTAGTARVQILDGDKTEYASNITN</sequence>
<reference evidence="2" key="1">
    <citation type="submission" date="2018-07" db="EMBL/GenBank/DDBJ databases">
        <title>Comparative genomics of catfishes provides insights into carnivory and benthic adaptation.</title>
        <authorList>
            <person name="Zhang Y."/>
            <person name="Wang D."/>
            <person name="Peng Z."/>
            <person name="Zheng S."/>
            <person name="Shao F."/>
            <person name="Tao W."/>
        </authorList>
    </citation>
    <scope>NUCLEOTIDE SEQUENCE</scope>
    <source>
        <strain evidence="2">Chongqing</strain>
    </source>
</reference>
<gene>
    <name evidence="2" type="ORF">C0J50_6599</name>
</gene>